<organism evidence="6 7">
    <name type="scientific">Sphagnum jensenii</name>
    <dbReference type="NCBI Taxonomy" id="128206"/>
    <lineage>
        <taxon>Eukaryota</taxon>
        <taxon>Viridiplantae</taxon>
        <taxon>Streptophyta</taxon>
        <taxon>Embryophyta</taxon>
        <taxon>Bryophyta</taxon>
        <taxon>Sphagnophytina</taxon>
        <taxon>Sphagnopsida</taxon>
        <taxon>Sphagnales</taxon>
        <taxon>Sphagnaceae</taxon>
        <taxon>Sphagnum</taxon>
    </lineage>
</organism>
<dbReference type="EMBL" id="OZ020096">
    <property type="protein sequence ID" value="CAK9256334.1"/>
    <property type="molecule type" value="Genomic_DNA"/>
</dbReference>
<dbReference type="PANTHER" id="PTHR21562:SF93">
    <property type="entry name" value="PECTIN ACETYLESTERASE 8"/>
    <property type="match status" value="1"/>
</dbReference>
<accession>A0ABP0VPS7</accession>
<evidence type="ECO:0000256" key="2">
    <source>
        <dbReference type="ARBA" id="ARBA00004191"/>
    </source>
</evidence>
<keyword evidence="4 5" id="KW-0134">Cell wall</keyword>
<name>A0ABP0VPS7_9BRYO</name>
<comment type="subcellular location">
    <subcellularLocation>
        <location evidence="2 5">Secreted</location>
        <location evidence="2 5">Cell wall</location>
    </subcellularLocation>
</comment>
<proteinExistence type="inferred from homology"/>
<keyword evidence="5" id="KW-0961">Cell wall biogenesis/degradation</keyword>
<keyword evidence="7" id="KW-1185">Reference proteome</keyword>
<reference evidence="6 7" key="1">
    <citation type="submission" date="2024-02" db="EMBL/GenBank/DDBJ databases">
        <authorList>
            <consortium name="ELIXIR-Norway"/>
            <consortium name="Elixir Norway"/>
        </authorList>
    </citation>
    <scope>NUCLEOTIDE SEQUENCE [LARGE SCALE GENOMIC DNA]</scope>
</reference>
<protein>
    <recommendedName>
        <fullName evidence="5">Pectin acetylesterase</fullName>
        <ecNumber evidence="5">3.1.1.-</ecNumber>
    </recommendedName>
</protein>
<dbReference type="Proteomes" id="UP001497444">
    <property type="component" value="Chromosome 1"/>
</dbReference>
<dbReference type="Pfam" id="PF03283">
    <property type="entry name" value="PAE"/>
    <property type="match status" value="1"/>
</dbReference>
<dbReference type="InterPro" id="IPR004963">
    <property type="entry name" value="PAE/NOTUM"/>
</dbReference>
<gene>
    <name evidence="6" type="ORF">CSSPJE1EN1_LOCUS1812</name>
</gene>
<evidence type="ECO:0000313" key="6">
    <source>
        <dbReference type="EMBL" id="CAK9256334.1"/>
    </source>
</evidence>
<evidence type="ECO:0000313" key="7">
    <source>
        <dbReference type="Proteomes" id="UP001497444"/>
    </source>
</evidence>
<dbReference type="PANTHER" id="PTHR21562">
    <property type="entry name" value="NOTUM-RELATED"/>
    <property type="match status" value="1"/>
</dbReference>
<keyword evidence="5" id="KW-0964">Secreted</keyword>
<comment type="function">
    <text evidence="1 5">Hydrolyzes acetyl esters in homogalacturonan regions of pectin. In type I primary cell wall, galacturonic acid residues of pectin can be acetylated at the O-2 and O-3 positions. Decreasing the degree of acetylation of pectin gels in vitro alters their physical properties.</text>
</comment>
<evidence type="ECO:0000256" key="1">
    <source>
        <dbReference type="ARBA" id="ARBA00003534"/>
    </source>
</evidence>
<evidence type="ECO:0000256" key="4">
    <source>
        <dbReference type="ARBA" id="ARBA00022512"/>
    </source>
</evidence>
<evidence type="ECO:0000256" key="5">
    <source>
        <dbReference type="RuleBase" id="RU363114"/>
    </source>
</evidence>
<comment type="similarity">
    <text evidence="3 5">Belongs to the pectinacetylesterase family.</text>
</comment>
<dbReference type="EC" id="3.1.1.-" evidence="5"/>
<keyword evidence="5" id="KW-0378">Hydrolase</keyword>
<evidence type="ECO:0000256" key="3">
    <source>
        <dbReference type="ARBA" id="ARBA00005784"/>
    </source>
</evidence>
<sequence length="210" mass="23590">MVPTTLQLPSTEYACIRSNFSSLAGFIWQRVGDRLLKECTKEHDSADMDNIVTVDTSGEWNACKNDAGSCTEEQFSTIQGRIYGYLTVLSCQMLYGETQQLSTSSHPGIHLADYRTKLLEALKPVEDSQKDGMFIDGCFHHCQASRTVFWNGPQAPRINNKTASEALGDWYFERLTATDAAIDCRYPCNPACGFFNRSPGEPSFRKWSRT</sequence>